<dbReference type="Pfam" id="PF00282">
    <property type="entry name" value="Pyridoxal_deC"/>
    <property type="match status" value="1"/>
</dbReference>
<gene>
    <name evidence="7" type="ORF">KY290_034010</name>
</gene>
<evidence type="ECO:0008006" key="9">
    <source>
        <dbReference type="Google" id="ProtNLM"/>
    </source>
</evidence>
<evidence type="ECO:0000313" key="7">
    <source>
        <dbReference type="EMBL" id="KAH0740967.1"/>
    </source>
</evidence>
<dbReference type="Gene3D" id="3.90.1150.10">
    <property type="entry name" value="Aspartate Aminotransferase, domain 1"/>
    <property type="match status" value="1"/>
</dbReference>
<protein>
    <recommendedName>
        <fullName evidence="9">Histidine decarboxylase</fullName>
    </recommendedName>
</protein>
<comment type="similarity">
    <text evidence="2 6">Belongs to the group II decarboxylase family.</text>
</comment>
<keyword evidence="3" id="KW-0210">Decarboxylase</keyword>
<comment type="cofactor">
    <cofactor evidence="1 6">
        <name>pyridoxal 5'-phosphate</name>
        <dbReference type="ChEBI" id="CHEBI:597326"/>
    </cofactor>
</comment>
<dbReference type="InterPro" id="IPR015424">
    <property type="entry name" value="PyrdxlP-dep_Trfase"/>
</dbReference>
<evidence type="ECO:0000256" key="3">
    <source>
        <dbReference type="ARBA" id="ARBA00022793"/>
    </source>
</evidence>
<evidence type="ECO:0000256" key="2">
    <source>
        <dbReference type="ARBA" id="ARBA00009533"/>
    </source>
</evidence>
<evidence type="ECO:0000256" key="4">
    <source>
        <dbReference type="ARBA" id="ARBA00022898"/>
    </source>
</evidence>
<evidence type="ECO:0000313" key="8">
    <source>
        <dbReference type="Proteomes" id="UP000826656"/>
    </source>
</evidence>
<dbReference type="InterPro" id="IPR015422">
    <property type="entry name" value="PyrdxlP-dep_Trfase_small"/>
</dbReference>
<accession>A0ABQ7U209</accession>
<dbReference type="EMBL" id="JAIVGD010000026">
    <property type="protein sequence ID" value="KAH0740967.1"/>
    <property type="molecule type" value="Genomic_DNA"/>
</dbReference>
<keyword evidence="5 6" id="KW-0456">Lyase</keyword>
<dbReference type="PANTHER" id="PTHR46101:SF9">
    <property type="entry name" value="HISTIDINE DECARBOXYLASE"/>
    <property type="match status" value="1"/>
</dbReference>
<dbReference type="NCBIfam" id="NF002748">
    <property type="entry name" value="PRK02769.1"/>
    <property type="match status" value="1"/>
</dbReference>
<name>A0ABQ7U209_SOLTU</name>
<evidence type="ECO:0000256" key="6">
    <source>
        <dbReference type="RuleBase" id="RU000382"/>
    </source>
</evidence>
<dbReference type="Gene3D" id="3.40.640.10">
    <property type="entry name" value="Type I PLP-dependent aspartate aminotransferase-like (Major domain)"/>
    <property type="match status" value="1"/>
</dbReference>
<keyword evidence="8" id="KW-1185">Reference proteome</keyword>
<dbReference type="PROSITE" id="PS00392">
    <property type="entry name" value="DDC_GAD_HDC_YDC"/>
    <property type="match status" value="1"/>
</dbReference>
<dbReference type="SUPFAM" id="SSF53383">
    <property type="entry name" value="PLP-dependent transferases"/>
    <property type="match status" value="1"/>
</dbReference>
<organism evidence="7 8">
    <name type="scientific">Solanum tuberosum</name>
    <name type="common">Potato</name>
    <dbReference type="NCBI Taxonomy" id="4113"/>
    <lineage>
        <taxon>Eukaryota</taxon>
        <taxon>Viridiplantae</taxon>
        <taxon>Streptophyta</taxon>
        <taxon>Embryophyta</taxon>
        <taxon>Tracheophyta</taxon>
        <taxon>Spermatophyta</taxon>
        <taxon>Magnoliopsida</taxon>
        <taxon>eudicotyledons</taxon>
        <taxon>Gunneridae</taxon>
        <taxon>Pentapetalae</taxon>
        <taxon>asterids</taxon>
        <taxon>lamiids</taxon>
        <taxon>Solanales</taxon>
        <taxon>Solanaceae</taxon>
        <taxon>Solanoideae</taxon>
        <taxon>Solaneae</taxon>
        <taxon>Solanum</taxon>
    </lineage>
</organism>
<dbReference type="InterPro" id="IPR015421">
    <property type="entry name" value="PyrdxlP-dep_Trfase_major"/>
</dbReference>
<sequence length="431" mass="49093">MAVSTKGDIDTPSLSRKNLCLSVVEPNIENETYSQKLDIILAQYLETLSKQKKYHIGYPINMCYEHQAILAPLLQFSLNNCGDPFTQSPTDFHSKDFEVAVLDWFAQLWEIEKDEYWGYITSGGTEGNLHGLLVGRELHPSGILYASKDSHYSIFKAARMYRMELETINTLVNGEIDYEDLRSKLLVNKNKPAIININIGTTFKGAIDDLDFVIQTLENCGYSNDNYYIHCDAALCGLILPFMEHAKTITFKKPIGSISISGHKFLGCPMPCGIQITRKSYVSRLSKIEYIASIDTTISGSRNGLTPIFLWYCLNMKGHARLQQDSITCIENARYLKDRFVKTGISAMLNIVVFERPCDHKFIRRWQLCYLSGMAHIVVMPGITREIIDSFFNDLMQERKRWFQDGKTQPPSLADDFGTQNCMCSDNKMHN</sequence>
<dbReference type="PANTHER" id="PTHR46101">
    <property type="match status" value="1"/>
</dbReference>
<evidence type="ECO:0000256" key="5">
    <source>
        <dbReference type="ARBA" id="ARBA00023239"/>
    </source>
</evidence>
<keyword evidence="4 6" id="KW-0663">Pyridoxal phosphate</keyword>
<dbReference type="InterPro" id="IPR021115">
    <property type="entry name" value="Pyridoxal-P_BS"/>
</dbReference>
<dbReference type="Proteomes" id="UP000826656">
    <property type="component" value="Unassembled WGS sequence"/>
</dbReference>
<proteinExistence type="inferred from homology"/>
<reference evidence="7 8" key="1">
    <citation type="journal article" date="2021" name="bioRxiv">
        <title>Chromosome-scale and haplotype-resolved genome assembly of a tetraploid potato cultivar.</title>
        <authorList>
            <person name="Sun H."/>
            <person name="Jiao W.-B."/>
            <person name="Krause K."/>
            <person name="Campoy J.A."/>
            <person name="Goel M."/>
            <person name="Folz-Donahue K."/>
            <person name="Kukat C."/>
            <person name="Huettel B."/>
            <person name="Schneeberger K."/>
        </authorList>
    </citation>
    <scope>NUCLEOTIDE SEQUENCE [LARGE SCALE GENOMIC DNA]</scope>
    <source>
        <strain evidence="7">SolTubOtavaFocal</strain>
        <tissue evidence="7">Leaves</tissue>
    </source>
</reference>
<evidence type="ECO:0000256" key="1">
    <source>
        <dbReference type="ARBA" id="ARBA00001933"/>
    </source>
</evidence>
<dbReference type="InterPro" id="IPR002129">
    <property type="entry name" value="PyrdxlP-dep_de-COase"/>
</dbReference>
<dbReference type="InterPro" id="IPR051151">
    <property type="entry name" value="Group_II_Decarboxylase"/>
</dbReference>
<comment type="caution">
    <text evidence="7">The sequence shown here is derived from an EMBL/GenBank/DDBJ whole genome shotgun (WGS) entry which is preliminary data.</text>
</comment>